<keyword evidence="8" id="KW-0460">Magnesium</keyword>
<keyword evidence="4" id="KW-0479">Metal-binding</keyword>
<dbReference type="SUPFAM" id="SSF111331">
    <property type="entry name" value="NAD kinase/diacylglycerol kinase-like"/>
    <property type="match status" value="1"/>
</dbReference>
<dbReference type="GO" id="GO:0005524">
    <property type="term" value="F:ATP binding"/>
    <property type="evidence" value="ECO:0007669"/>
    <property type="project" value="UniProtKB-KW"/>
</dbReference>
<proteinExistence type="predicted"/>
<evidence type="ECO:0000256" key="3">
    <source>
        <dbReference type="ARBA" id="ARBA00022679"/>
    </source>
</evidence>
<dbReference type="GO" id="GO:0046872">
    <property type="term" value="F:metal ion binding"/>
    <property type="evidence" value="ECO:0007669"/>
    <property type="project" value="UniProtKB-KW"/>
</dbReference>
<keyword evidence="10" id="KW-0594">Phospholipid biosynthesis</keyword>
<evidence type="ECO:0000256" key="8">
    <source>
        <dbReference type="ARBA" id="ARBA00022842"/>
    </source>
</evidence>
<evidence type="ECO:0000313" key="14">
    <source>
        <dbReference type="Proteomes" id="UP000198711"/>
    </source>
</evidence>
<dbReference type="InterPro" id="IPR050187">
    <property type="entry name" value="Lipid_Phosphate_FormReg"/>
</dbReference>
<dbReference type="GO" id="GO:0008654">
    <property type="term" value="P:phospholipid biosynthetic process"/>
    <property type="evidence" value="ECO:0007669"/>
    <property type="project" value="UniProtKB-KW"/>
</dbReference>
<keyword evidence="5" id="KW-0547">Nucleotide-binding</keyword>
<dbReference type="Gene3D" id="2.60.200.40">
    <property type="match status" value="1"/>
</dbReference>
<dbReference type="Pfam" id="PF00781">
    <property type="entry name" value="DAGK_cat"/>
    <property type="match status" value="1"/>
</dbReference>
<evidence type="ECO:0000256" key="7">
    <source>
        <dbReference type="ARBA" id="ARBA00022840"/>
    </source>
</evidence>
<keyword evidence="3" id="KW-0808">Transferase</keyword>
<reference evidence="13 14" key="1">
    <citation type="submission" date="2016-10" db="EMBL/GenBank/DDBJ databases">
        <authorList>
            <person name="Varghese N."/>
            <person name="Submissions S."/>
        </authorList>
    </citation>
    <scope>NUCLEOTIDE SEQUENCE [LARGE SCALE GENOMIC DNA]</scope>
    <source>
        <strain evidence="13 14">DSM 25353</strain>
    </source>
</reference>
<dbReference type="PANTHER" id="PTHR12358:SF106">
    <property type="entry name" value="LIPID KINASE YEGS"/>
    <property type="match status" value="1"/>
</dbReference>
<dbReference type="EMBL" id="FNNO01000005">
    <property type="protein sequence ID" value="SDW77245.1"/>
    <property type="molecule type" value="Genomic_DNA"/>
</dbReference>
<dbReference type="PROSITE" id="PS50146">
    <property type="entry name" value="DAGK"/>
    <property type="match status" value="1"/>
</dbReference>
<evidence type="ECO:0000313" key="13">
    <source>
        <dbReference type="EMBL" id="SDW77245.1"/>
    </source>
</evidence>
<keyword evidence="6 13" id="KW-0418">Kinase</keyword>
<dbReference type="SMART" id="SM00046">
    <property type="entry name" value="DAGKc"/>
    <property type="match status" value="1"/>
</dbReference>
<evidence type="ECO:0000256" key="4">
    <source>
        <dbReference type="ARBA" id="ARBA00022723"/>
    </source>
</evidence>
<name>A0A8X8LB62_9BACT</name>
<keyword evidence="7" id="KW-0067">ATP-binding</keyword>
<gene>
    <name evidence="13" type="ORF">SAMN05444410_105222</name>
</gene>
<dbReference type="RefSeq" id="WP_092723484.1">
    <property type="nucleotide sequence ID" value="NZ_FNNO01000005.1"/>
</dbReference>
<keyword evidence="9" id="KW-0443">Lipid metabolism</keyword>
<dbReference type="Proteomes" id="UP000198711">
    <property type="component" value="Unassembled WGS sequence"/>
</dbReference>
<dbReference type="InterPro" id="IPR045540">
    <property type="entry name" value="YegS/DAGK_C"/>
</dbReference>
<comment type="caution">
    <text evidence="13">The sequence shown here is derived from an EMBL/GenBank/DDBJ whole genome shotgun (WGS) entry which is preliminary data.</text>
</comment>
<dbReference type="Pfam" id="PF19279">
    <property type="entry name" value="YegS_C"/>
    <property type="match status" value="1"/>
</dbReference>
<dbReference type="GO" id="GO:0005886">
    <property type="term" value="C:plasma membrane"/>
    <property type="evidence" value="ECO:0007669"/>
    <property type="project" value="TreeGrafter"/>
</dbReference>
<evidence type="ECO:0000256" key="1">
    <source>
        <dbReference type="ARBA" id="ARBA00001946"/>
    </source>
</evidence>
<dbReference type="InterPro" id="IPR001206">
    <property type="entry name" value="Diacylglycerol_kinase_cat_dom"/>
</dbReference>
<keyword evidence="11" id="KW-1208">Phospholipid metabolism</keyword>
<dbReference type="InterPro" id="IPR016064">
    <property type="entry name" value="NAD/diacylglycerol_kinase_sf"/>
</dbReference>
<accession>A0A8X8LB62</accession>
<keyword evidence="2" id="KW-0444">Lipid biosynthesis</keyword>
<evidence type="ECO:0000256" key="9">
    <source>
        <dbReference type="ARBA" id="ARBA00023098"/>
    </source>
</evidence>
<dbReference type="NCBIfam" id="TIGR00147">
    <property type="entry name" value="YegS/Rv2252/BmrU family lipid kinase"/>
    <property type="match status" value="1"/>
</dbReference>
<dbReference type="Gene3D" id="3.40.50.10330">
    <property type="entry name" value="Probable inorganic polyphosphate/atp-NAD kinase, domain 1"/>
    <property type="match status" value="1"/>
</dbReference>
<sequence length="299" mass="33194">MERKIVYLVNPISGTAKKEGIKKLVERETSAQGISYEMTDTNATGNYDWLRDKVLAEKITDIVIIGGDGTVNQVTRSLRNVPVQFGIIPVGSGNGLALAAGIPSKPQQALALIFAGKAAPVDAFMVNNEYSCMLSGIGFDAQVAYDFSTKATRGLFTYAQQSILHYFKAHPYQFEIVLDNFSFFAEAFFISIANSNQFGNHFTIAPQASLHDGLLDIVIAQKMNKAKLPFAILRQIRGNNKLQQLVDDMGKKNILYFQTPALTIRNLKLAPLHIDGEPRETAEEFNIRLLKDYFQLIQP</sequence>
<protein>
    <submittedName>
        <fullName evidence="13">Lipid kinase, YegS/Rv2252/BmrU family</fullName>
    </submittedName>
</protein>
<keyword evidence="14" id="KW-1185">Reference proteome</keyword>
<evidence type="ECO:0000259" key="12">
    <source>
        <dbReference type="PROSITE" id="PS50146"/>
    </source>
</evidence>
<organism evidence="13 14">
    <name type="scientific">Hydrobacter penzbergensis</name>
    <dbReference type="NCBI Taxonomy" id="1235997"/>
    <lineage>
        <taxon>Bacteria</taxon>
        <taxon>Pseudomonadati</taxon>
        <taxon>Bacteroidota</taxon>
        <taxon>Chitinophagia</taxon>
        <taxon>Chitinophagales</taxon>
        <taxon>Chitinophagaceae</taxon>
        <taxon>Hydrobacter</taxon>
    </lineage>
</organism>
<dbReference type="InterPro" id="IPR017438">
    <property type="entry name" value="ATP-NAD_kinase_N"/>
</dbReference>
<comment type="cofactor">
    <cofactor evidence="1">
        <name>Mg(2+)</name>
        <dbReference type="ChEBI" id="CHEBI:18420"/>
    </cofactor>
</comment>
<dbReference type="GO" id="GO:0016301">
    <property type="term" value="F:kinase activity"/>
    <property type="evidence" value="ECO:0007669"/>
    <property type="project" value="UniProtKB-KW"/>
</dbReference>
<evidence type="ECO:0000256" key="2">
    <source>
        <dbReference type="ARBA" id="ARBA00022516"/>
    </source>
</evidence>
<evidence type="ECO:0000256" key="6">
    <source>
        <dbReference type="ARBA" id="ARBA00022777"/>
    </source>
</evidence>
<dbReference type="InterPro" id="IPR005218">
    <property type="entry name" value="Diacylglycerol/lipid_kinase"/>
</dbReference>
<feature type="domain" description="DAGKc" evidence="12">
    <location>
        <begin position="1"/>
        <end position="130"/>
    </location>
</feature>
<dbReference type="AlphaFoldDB" id="A0A8X8LB62"/>
<evidence type="ECO:0000256" key="11">
    <source>
        <dbReference type="ARBA" id="ARBA00023264"/>
    </source>
</evidence>
<dbReference type="PANTHER" id="PTHR12358">
    <property type="entry name" value="SPHINGOSINE KINASE"/>
    <property type="match status" value="1"/>
</dbReference>
<evidence type="ECO:0000256" key="5">
    <source>
        <dbReference type="ARBA" id="ARBA00022741"/>
    </source>
</evidence>
<evidence type="ECO:0000256" key="10">
    <source>
        <dbReference type="ARBA" id="ARBA00023209"/>
    </source>
</evidence>